<evidence type="ECO:0000259" key="28">
    <source>
        <dbReference type="Pfam" id="PF17039"/>
    </source>
</evidence>
<evidence type="ECO:0000256" key="26">
    <source>
        <dbReference type="RuleBase" id="RU003832"/>
    </source>
</evidence>
<gene>
    <name evidence="30" type="primary">LOC105990300</name>
</gene>
<dbReference type="GO" id="GO:0017060">
    <property type="term" value="F:3-galactosyl-N-acetylglucosaminide 4-alpha-L-fucosyltransferase activity"/>
    <property type="evidence" value="ECO:0007669"/>
    <property type="project" value="UniProtKB-EC"/>
</dbReference>
<feature type="domain" description="Fucosyltransferase N-terminal" evidence="28">
    <location>
        <begin position="57"/>
        <end position="165"/>
    </location>
</feature>
<comment type="pathway">
    <text evidence="2">Protein modification; protein glycosylation.</text>
</comment>
<sequence length="356" mass="40174">MAASFCAPWSQGFTAPETHGAASLGQATMFLAMGLVPLAPKGSAQQASPRGAPAEQPLLILLWTWPYNSPLALPRCSELLPGTADCHITANRSVYPRADAVIVHHREVSAAPAALLPPSPRPAGQRWVWFSMESPSHCARLQALDGYFNLTMSYRRDSDIFTPYGWLEAWRGPPAEARVNLTAKSKLAAWAVSNWQPGSARVRYFQRLRAHLPVDVFGRGHLPLPREGMLERLAQYKFYLAFENSLHPDYITEKLWKNALQAPAVPVVMGPSRSNYERFLPPDAFIHVDDFRSPEALAQHLRMLDADPARYLSYFRWRQALRPHLSHRVLAFCKACRYLQQDRRYQTVPSIASWFT</sequence>
<evidence type="ECO:0000256" key="6">
    <source>
        <dbReference type="ARBA" id="ARBA00022692"/>
    </source>
</evidence>
<dbReference type="KEGG" id="dord:105990300"/>
<dbReference type="AlphaFoldDB" id="A0A1S3FQJ4"/>
<evidence type="ECO:0000256" key="16">
    <source>
        <dbReference type="ARBA" id="ARBA00036468"/>
    </source>
</evidence>
<evidence type="ECO:0000256" key="4">
    <source>
        <dbReference type="ARBA" id="ARBA00022676"/>
    </source>
</evidence>
<evidence type="ECO:0000256" key="9">
    <source>
        <dbReference type="ARBA" id="ARBA00023034"/>
    </source>
</evidence>
<dbReference type="GeneID" id="105990300"/>
<evidence type="ECO:0000256" key="7">
    <source>
        <dbReference type="ARBA" id="ARBA00022968"/>
    </source>
</evidence>
<evidence type="ECO:0000256" key="23">
    <source>
        <dbReference type="ARBA" id="ARBA00047526"/>
    </source>
</evidence>
<dbReference type="UniPathway" id="UPA00378"/>
<evidence type="ECO:0000256" key="11">
    <source>
        <dbReference type="ARBA" id="ARBA00023136"/>
    </source>
</evidence>
<comment type="catalytic activity">
    <reaction evidence="16">
        <text>an alpha-Neu5Ac-(2-&gt;3)-beta-D-Gal-(1-&gt;3)-D-GlcNAc derivative + GDP-beta-L-fucose = an alpha-Neu5Ac-(2-&gt;3)-beta-D-Gal-(1-&gt;3)-[alpha-L-Fuc-(1-&gt;4)]-beta-D-GlcNAc derivative + GDP + H(+)</text>
        <dbReference type="Rhea" id="RHEA:62904"/>
        <dbReference type="ChEBI" id="CHEBI:15378"/>
        <dbReference type="ChEBI" id="CHEBI:57273"/>
        <dbReference type="ChEBI" id="CHEBI:58189"/>
        <dbReference type="ChEBI" id="CHEBI:146021"/>
        <dbReference type="ChEBI" id="CHEBI:146022"/>
    </reaction>
    <physiologicalReaction direction="left-to-right" evidence="16">
        <dbReference type="Rhea" id="RHEA:62905"/>
    </physiologicalReaction>
</comment>
<dbReference type="EC" id="2.4.1.-" evidence="26"/>
<comment type="subcellular location">
    <subcellularLocation>
        <location evidence="1 26">Golgi apparatus</location>
        <location evidence="1 26">Golgi stack membrane</location>
        <topology evidence="1 26">Single-pass type II membrane protein</topology>
    </subcellularLocation>
</comment>
<reference evidence="30" key="1">
    <citation type="submission" date="2025-08" db="UniProtKB">
        <authorList>
            <consortium name="RefSeq"/>
        </authorList>
    </citation>
    <scope>IDENTIFICATION</scope>
    <source>
        <tissue evidence="30">Kidney</tissue>
    </source>
</reference>
<evidence type="ECO:0000256" key="25">
    <source>
        <dbReference type="ARBA" id="ARBA00052236"/>
    </source>
</evidence>
<dbReference type="Proteomes" id="UP000081671">
    <property type="component" value="Unplaced"/>
</dbReference>
<comment type="catalytic activity">
    <reaction evidence="23">
        <text>N-acetyl-alpha-neuraminosyl-(2-&gt;3)-beta-D-galactosyl-(1-&gt;4)-N-acetyl-beta-D-glucosamine + GDP-beta-L-fucose = N-acetyl-alpha-neuraminosyl-(2-&gt;3)-beta-D-galactosyl-(1-&gt;4)-[alpha-L-fucosyl-(1-&gt;3)]-N-acetyl-beta-D-glucosamine + GDP + H(+)</text>
        <dbReference type="Rhea" id="RHEA:62836"/>
        <dbReference type="ChEBI" id="CHEBI:15378"/>
        <dbReference type="ChEBI" id="CHEBI:57273"/>
        <dbReference type="ChEBI" id="CHEBI:58189"/>
        <dbReference type="ChEBI" id="CHEBI:145937"/>
        <dbReference type="ChEBI" id="CHEBI:145938"/>
    </reaction>
    <physiologicalReaction direction="left-to-right" evidence="23">
        <dbReference type="Rhea" id="RHEA:62837"/>
    </physiologicalReaction>
</comment>
<comment type="catalytic activity">
    <reaction evidence="13">
        <text>a beta-D-galactosyl-(1-&gt;4)-N-acetyl-beta-D-glucosaminyl derivative + GDP-beta-L-fucose = a beta-D-galactosyl-(1-&gt;4)-[alpha-L-fucosyl-(1-&gt;3)]-N-acetyl-beta-D-glucosaminyl derivative + GDP + H(+)</text>
        <dbReference type="Rhea" id="RHEA:14257"/>
        <dbReference type="ChEBI" id="CHEBI:15378"/>
        <dbReference type="ChEBI" id="CHEBI:57273"/>
        <dbReference type="ChEBI" id="CHEBI:58189"/>
        <dbReference type="ChEBI" id="CHEBI:133507"/>
        <dbReference type="ChEBI" id="CHEBI:137941"/>
        <dbReference type="EC" id="2.4.1.152"/>
    </reaction>
    <physiologicalReaction direction="left-to-right" evidence="13">
        <dbReference type="Rhea" id="RHEA:14258"/>
    </physiologicalReaction>
</comment>
<comment type="catalytic activity">
    <reaction evidence="22">
        <text>a neolactoside nLc6Cer(d18:1(4E)) + GDP-beta-L-fucose = a neolactoside III(3)-alpha-Fuc-nLc6Cer(d18:1(4E)) + GDP + H(+)</text>
        <dbReference type="Rhea" id="RHEA:48336"/>
        <dbReference type="ChEBI" id="CHEBI:15378"/>
        <dbReference type="ChEBI" id="CHEBI:57273"/>
        <dbReference type="ChEBI" id="CHEBI:58189"/>
        <dbReference type="ChEBI" id="CHEBI:61610"/>
        <dbReference type="ChEBI" id="CHEBI:90307"/>
    </reaction>
    <physiologicalReaction direction="left-to-right" evidence="22">
        <dbReference type="Rhea" id="RHEA:48337"/>
    </physiologicalReaction>
</comment>
<evidence type="ECO:0000256" key="14">
    <source>
        <dbReference type="ARBA" id="ARBA00036052"/>
    </source>
</evidence>
<dbReference type="GO" id="GO:0032580">
    <property type="term" value="C:Golgi cisterna membrane"/>
    <property type="evidence" value="ECO:0007669"/>
    <property type="project" value="UniProtKB-SubCell"/>
</dbReference>
<keyword evidence="4 26" id="KW-0328">Glycosyltransferase</keyword>
<evidence type="ECO:0000256" key="18">
    <source>
        <dbReference type="ARBA" id="ARBA00036497"/>
    </source>
</evidence>
<comment type="catalytic activity">
    <reaction evidence="24">
        <text>a neolactoside nLc6Cer + GDP-beta-L-fucose = beta-D-galactosyl-(1-&gt;4)-N-acetyl-beta-D-glucosaminyl-(1-&gt;3)-beta-D-galactosyl-(1-&gt;4)-[alpha-L-fucosyl-(1-&gt;3)]-N-acetyl-beta-D-glucosaminyl-(1-&gt;3)-beta-D-galactosyl-(1-&gt;4)-beta-D-glucosyl-(1&lt;-&gt;1')-ceramide + GDP + H(+)</text>
        <dbReference type="Rhea" id="RHEA:48364"/>
        <dbReference type="ChEBI" id="CHEBI:15378"/>
        <dbReference type="ChEBI" id="CHEBI:57273"/>
        <dbReference type="ChEBI" id="CHEBI:58189"/>
        <dbReference type="ChEBI" id="CHEBI:90357"/>
        <dbReference type="ChEBI" id="CHEBI:90358"/>
    </reaction>
    <physiologicalReaction direction="left-to-right" evidence="24">
        <dbReference type="Rhea" id="RHEA:48365"/>
    </physiologicalReaction>
</comment>
<dbReference type="FunFam" id="3.40.50.11660:FF:000001">
    <property type="entry name" value="alpha-(1,3)-fucosyltransferase 9"/>
    <property type="match status" value="1"/>
</dbReference>
<dbReference type="GO" id="GO:0017083">
    <property type="term" value="F:4-galactosyl-N-acetylglucosaminide 3-alpha-L-fucosyltransferase activity"/>
    <property type="evidence" value="ECO:0007669"/>
    <property type="project" value="UniProtKB-EC"/>
</dbReference>
<comment type="catalytic activity">
    <reaction evidence="25">
        <text>a neolactoside VI(3)-alpha-NeuNAc-nLc6Cer + GDP-beta-L-fucose = a neolactoside VI(3)-alpha-NeuAc,III(3)-alphaFuc-nLc6Cer + GDP + H(+)</text>
        <dbReference type="Rhea" id="RHEA:48352"/>
        <dbReference type="ChEBI" id="CHEBI:15378"/>
        <dbReference type="ChEBI" id="CHEBI:57273"/>
        <dbReference type="ChEBI" id="CHEBI:58189"/>
        <dbReference type="ChEBI" id="CHEBI:90335"/>
        <dbReference type="ChEBI" id="CHEBI:90339"/>
    </reaction>
    <physiologicalReaction direction="left-to-right" evidence="25">
        <dbReference type="Rhea" id="RHEA:48353"/>
    </physiologicalReaction>
</comment>
<dbReference type="SUPFAM" id="SSF53756">
    <property type="entry name" value="UDP-Glycosyltransferase/glycogen phosphorylase"/>
    <property type="match status" value="1"/>
</dbReference>
<evidence type="ECO:0000313" key="30">
    <source>
        <dbReference type="RefSeq" id="XP_012878117.1"/>
    </source>
</evidence>
<evidence type="ECO:0000256" key="3">
    <source>
        <dbReference type="ARBA" id="ARBA00008919"/>
    </source>
</evidence>
<dbReference type="GO" id="GO:0006629">
    <property type="term" value="P:lipid metabolic process"/>
    <property type="evidence" value="ECO:0007669"/>
    <property type="project" value="UniProtKB-KW"/>
</dbReference>
<evidence type="ECO:0000313" key="29">
    <source>
        <dbReference type="Proteomes" id="UP000081671"/>
    </source>
</evidence>
<dbReference type="InterPro" id="IPR031481">
    <property type="entry name" value="Glyco_tran_10_N"/>
</dbReference>
<comment type="catalytic activity">
    <reaction evidence="21">
        <text>beta-D-galactosyl-(1-&gt;4)-N-acetyl-D-glucosamine + GDP-beta-L-fucose = beta-D-galactosyl-(1-&gt;4)-[alpha-L-fucosyl-(1-&gt;3)]-N-acetyl-D-glucosamine + GDP + H(+)</text>
        <dbReference type="Rhea" id="RHEA:62824"/>
        <dbReference type="ChEBI" id="CHEBI:15378"/>
        <dbReference type="ChEBI" id="CHEBI:57273"/>
        <dbReference type="ChEBI" id="CHEBI:58189"/>
        <dbReference type="ChEBI" id="CHEBI:60152"/>
        <dbReference type="ChEBI" id="CHEBI:62287"/>
    </reaction>
    <physiologicalReaction direction="left-to-right" evidence="21">
        <dbReference type="Rhea" id="RHEA:62825"/>
    </physiologicalReaction>
</comment>
<keyword evidence="7" id="KW-0735">Signal-anchor</keyword>
<comment type="catalytic activity">
    <reaction evidence="15">
        <text>a beta-D-galactosyl-(1-&gt;3)-N-acetyl-beta-D-glucosaminyl derivative + GDP-beta-L-fucose = a beta-D-galactosyl-(1-&gt;3)-[alpha-L-fucosyl-(1-&gt;4)]-N-acetyl-beta-D-glucosaminyl derivative + GDP + H(+)</text>
        <dbReference type="Rhea" id="RHEA:23628"/>
        <dbReference type="ChEBI" id="CHEBI:15378"/>
        <dbReference type="ChEBI" id="CHEBI:57273"/>
        <dbReference type="ChEBI" id="CHEBI:58189"/>
        <dbReference type="ChEBI" id="CHEBI:133506"/>
        <dbReference type="ChEBI" id="CHEBI:140304"/>
        <dbReference type="EC" id="2.4.1.65"/>
    </reaction>
    <physiologicalReaction direction="left-to-right" evidence="15">
        <dbReference type="Rhea" id="RHEA:23629"/>
    </physiologicalReaction>
</comment>
<evidence type="ECO:0000256" key="15">
    <source>
        <dbReference type="ARBA" id="ARBA00036273"/>
    </source>
</evidence>
<evidence type="ECO:0000256" key="20">
    <source>
        <dbReference type="ARBA" id="ARBA00036757"/>
    </source>
</evidence>
<evidence type="ECO:0000256" key="10">
    <source>
        <dbReference type="ARBA" id="ARBA00023098"/>
    </source>
</evidence>
<name>A0A1S3FQJ4_DIPOR</name>
<dbReference type="Pfam" id="PF00852">
    <property type="entry name" value="Glyco_transf_10"/>
    <property type="match status" value="1"/>
</dbReference>
<comment type="catalytic activity">
    <reaction evidence="18">
        <text>a neolactoside nLc4Cer(d18:1(4E)) + GDP-beta-L-fucose = a neolactoside III(3)-alpha-Fuc-nLc4Cer(d18:1(4E)) + GDP + H(+)</text>
        <dbReference type="Rhea" id="RHEA:48332"/>
        <dbReference type="ChEBI" id="CHEBI:15378"/>
        <dbReference type="ChEBI" id="CHEBI:17006"/>
        <dbReference type="ChEBI" id="CHEBI:57273"/>
        <dbReference type="ChEBI" id="CHEBI:58189"/>
        <dbReference type="ChEBI" id="CHEBI:77240"/>
    </reaction>
    <physiologicalReaction direction="left-to-right" evidence="18">
        <dbReference type="Rhea" id="RHEA:48333"/>
    </physiologicalReaction>
</comment>
<keyword evidence="9 26" id="KW-0333">Golgi apparatus</keyword>
<dbReference type="InterPro" id="IPR001503">
    <property type="entry name" value="Glyco_trans_10"/>
</dbReference>
<dbReference type="PANTHER" id="PTHR11929">
    <property type="entry name" value="ALPHA- 1,3 -FUCOSYLTRANSFERASE"/>
    <property type="match status" value="1"/>
</dbReference>
<evidence type="ECO:0000259" key="27">
    <source>
        <dbReference type="Pfam" id="PF00852"/>
    </source>
</evidence>
<evidence type="ECO:0000256" key="13">
    <source>
        <dbReference type="ARBA" id="ARBA00029329"/>
    </source>
</evidence>
<keyword evidence="6 26" id="KW-0812">Transmembrane</keyword>
<evidence type="ECO:0000256" key="22">
    <source>
        <dbReference type="ARBA" id="ARBA00036999"/>
    </source>
</evidence>
<dbReference type="InterPro" id="IPR055270">
    <property type="entry name" value="Glyco_tran_10_C"/>
</dbReference>
<evidence type="ECO:0000256" key="19">
    <source>
        <dbReference type="ARBA" id="ARBA00036594"/>
    </source>
</evidence>
<keyword evidence="12" id="KW-0325">Glycoprotein</keyword>
<evidence type="ECO:0000256" key="17">
    <source>
        <dbReference type="ARBA" id="ARBA00036481"/>
    </source>
</evidence>
<dbReference type="PANTHER" id="PTHR11929:SF11">
    <property type="entry name" value="4-GALACTOSYL-N-ACETYLGLUCOSAMINIDE 3-ALPHA-L-FUCOSYLTRANSFERASE FUT5"/>
    <property type="match status" value="1"/>
</dbReference>
<dbReference type="Pfam" id="PF17039">
    <property type="entry name" value="Glyco_tran_10_N"/>
    <property type="match status" value="1"/>
</dbReference>
<evidence type="ECO:0000256" key="5">
    <source>
        <dbReference type="ARBA" id="ARBA00022679"/>
    </source>
</evidence>
<organism evidence="29 30">
    <name type="scientific">Dipodomys ordii</name>
    <name type="common">Ord's kangaroo rat</name>
    <dbReference type="NCBI Taxonomy" id="10020"/>
    <lineage>
        <taxon>Eukaryota</taxon>
        <taxon>Metazoa</taxon>
        <taxon>Chordata</taxon>
        <taxon>Craniata</taxon>
        <taxon>Vertebrata</taxon>
        <taxon>Euteleostomi</taxon>
        <taxon>Mammalia</taxon>
        <taxon>Eutheria</taxon>
        <taxon>Euarchontoglires</taxon>
        <taxon>Glires</taxon>
        <taxon>Rodentia</taxon>
        <taxon>Castorimorpha</taxon>
        <taxon>Heteromyidae</taxon>
        <taxon>Dipodomyinae</taxon>
        <taxon>Dipodomys</taxon>
    </lineage>
</organism>
<keyword evidence="10" id="KW-0443">Lipid metabolism</keyword>
<dbReference type="OrthoDB" id="427096at2759"/>
<comment type="similarity">
    <text evidence="3 26">Belongs to the glycosyltransferase 10 family.</text>
</comment>
<keyword evidence="5 26" id="KW-0808">Transferase</keyword>
<keyword evidence="8" id="KW-1133">Transmembrane helix</keyword>
<dbReference type="Gene3D" id="3.40.50.11660">
    <property type="entry name" value="Glycosyl transferase family 10, C-terminal domain"/>
    <property type="match status" value="1"/>
</dbReference>
<protein>
    <recommendedName>
        <fullName evidence="26">Fucosyltransferase</fullName>
        <ecNumber evidence="26">2.4.1.-</ecNumber>
    </recommendedName>
</protein>
<comment type="catalytic activity">
    <reaction evidence="19">
        <text>alpha-L-Fuc-(1-&gt;2)-beta-D-Gal-(1-&gt;4)-D-GlcNAc + GDP-beta-L-fucose = alpha-L-Fuc-(1-&gt;2)-beta-D-Gal-(1-&gt;4)-[alpha-L-Fuc-(1-&gt;3)]-D-GlcNAc + GDP + H(+)</text>
        <dbReference type="Rhea" id="RHEA:62900"/>
        <dbReference type="ChEBI" id="CHEBI:15378"/>
        <dbReference type="ChEBI" id="CHEBI:57273"/>
        <dbReference type="ChEBI" id="CHEBI:58189"/>
        <dbReference type="ChEBI" id="CHEBI:62263"/>
        <dbReference type="ChEBI" id="CHEBI:62507"/>
    </reaction>
</comment>
<accession>A0A1S3FQJ4</accession>
<dbReference type="InParanoid" id="A0A1S3FQJ4"/>
<keyword evidence="11" id="KW-0472">Membrane</keyword>
<comment type="catalytic activity">
    <reaction evidence="20">
        <text>a neolactoside nLc4Cer + GDP-beta-L-fucose = a neolactoside III(3)-alpha-Fuc-nLc4Cer + GDP + H(+)</text>
        <dbReference type="Rhea" id="RHEA:48376"/>
        <dbReference type="ChEBI" id="CHEBI:15378"/>
        <dbReference type="ChEBI" id="CHEBI:57273"/>
        <dbReference type="ChEBI" id="CHEBI:58189"/>
        <dbReference type="ChEBI" id="CHEBI:90376"/>
        <dbReference type="ChEBI" id="CHEBI:90379"/>
    </reaction>
    <physiologicalReaction direction="left-to-right" evidence="20">
        <dbReference type="Rhea" id="RHEA:48377"/>
    </physiologicalReaction>
</comment>
<proteinExistence type="inferred from homology"/>
<comment type="catalytic activity">
    <reaction evidence="14">
        <text>an alpha-Neu5Ac-(2-&gt;3)-beta-D-Gal-(1-&gt;4)-beta-D-GlcNAc-(1-&gt;3)-beta-D-Gal-(1-&gt;4)-[alpha-L-Fuc-(1-&gt;3)]-beta-D-GlcNAc derivative + GDP-beta-L-fucose = an alpha-Neu5Ac-(2-&gt;3)-beta-D-Gal-(1-&gt;4)-[alpha-L-Fuc-(1-&gt;3)]-beta-D-GlcNAc-(1-&gt;3)-beta-D-Gal-(1-&gt;4)-[alpha-L-Fuc-(1-&gt;3)]-beta-D-GlcNAc derivative + GDP + H(+)</text>
        <dbReference type="Rhea" id="RHEA:52864"/>
        <dbReference type="ChEBI" id="CHEBI:15378"/>
        <dbReference type="ChEBI" id="CHEBI:57273"/>
        <dbReference type="ChEBI" id="CHEBI:58189"/>
        <dbReference type="ChEBI" id="CHEBI:145342"/>
        <dbReference type="ChEBI" id="CHEBI:145343"/>
    </reaction>
    <physiologicalReaction direction="left-to-right" evidence="14">
        <dbReference type="Rhea" id="RHEA:52865"/>
    </physiologicalReaction>
</comment>
<comment type="catalytic activity">
    <reaction evidence="17">
        <text>an N-acetyl-alpha-neuraminyl-(2-&gt;3)-beta-D-galactosyl-(1-&gt;4)-N-acetyl-beta-D-glucosaminyl derivative + GDP-beta-L-fucose = an alpha-Neu5Ac-(2-&gt;3)-beta-D-Gal-(1-&gt;4)-[alpha-L-Fuc-(1-&gt;3)]-beta-D-GlcNAc derivative + GDP + H(+)</text>
        <dbReference type="Rhea" id="RHEA:56076"/>
        <dbReference type="ChEBI" id="CHEBI:15378"/>
        <dbReference type="ChEBI" id="CHEBI:57273"/>
        <dbReference type="ChEBI" id="CHEBI:58189"/>
        <dbReference type="ChEBI" id="CHEBI:136545"/>
        <dbReference type="ChEBI" id="CHEBI:139509"/>
    </reaction>
    <physiologicalReaction direction="left-to-right" evidence="17">
        <dbReference type="Rhea" id="RHEA:56077"/>
    </physiologicalReaction>
</comment>
<feature type="domain" description="Fucosyltransferase C-terminal" evidence="27">
    <location>
        <begin position="182"/>
        <end position="354"/>
    </location>
</feature>
<dbReference type="InterPro" id="IPR038577">
    <property type="entry name" value="GT10-like_C_sf"/>
</dbReference>
<evidence type="ECO:0000256" key="21">
    <source>
        <dbReference type="ARBA" id="ARBA00036928"/>
    </source>
</evidence>
<evidence type="ECO:0000256" key="24">
    <source>
        <dbReference type="ARBA" id="ARBA00048398"/>
    </source>
</evidence>
<evidence type="ECO:0000256" key="2">
    <source>
        <dbReference type="ARBA" id="ARBA00004922"/>
    </source>
</evidence>
<evidence type="ECO:0000256" key="1">
    <source>
        <dbReference type="ARBA" id="ARBA00004447"/>
    </source>
</evidence>
<dbReference type="RefSeq" id="XP_012878117.1">
    <property type="nucleotide sequence ID" value="XM_013022663.1"/>
</dbReference>
<evidence type="ECO:0000256" key="8">
    <source>
        <dbReference type="ARBA" id="ARBA00022989"/>
    </source>
</evidence>
<evidence type="ECO:0000256" key="12">
    <source>
        <dbReference type="ARBA" id="ARBA00023180"/>
    </source>
</evidence>
<keyword evidence="29" id="KW-1185">Reference proteome</keyword>